<dbReference type="InterPro" id="IPR011880">
    <property type="entry name" value="PA_CoA_ligase"/>
</dbReference>
<dbReference type="Gene3D" id="3.30.300.30">
    <property type="match status" value="1"/>
</dbReference>
<evidence type="ECO:0000256" key="2">
    <source>
        <dbReference type="ARBA" id="ARBA00011245"/>
    </source>
</evidence>
<dbReference type="SUPFAM" id="SSF56801">
    <property type="entry name" value="Acetyl-CoA synthetase-like"/>
    <property type="match status" value="1"/>
</dbReference>
<dbReference type="Pfam" id="PF00501">
    <property type="entry name" value="AMP-binding"/>
    <property type="match status" value="1"/>
</dbReference>
<comment type="pathway">
    <text evidence="1">Aromatic compound metabolism.</text>
</comment>
<evidence type="ECO:0000256" key="3">
    <source>
        <dbReference type="ARBA" id="ARBA00022598"/>
    </source>
</evidence>
<keyword evidence="4" id="KW-0547">Nucleotide-binding</keyword>
<comment type="subunit">
    <text evidence="2">Monomer.</text>
</comment>
<evidence type="ECO:0000259" key="6">
    <source>
        <dbReference type="Pfam" id="PF14535"/>
    </source>
</evidence>
<gene>
    <name evidence="7" type="ORF">B9Q03_07660</name>
</gene>
<reference evidence="7 8" key="1">
    <citation type="submission" date="2017-04" db="EMBL/GenBank/DDBJ databases">
        <title>Novel microbial lineages endemic to geothermal iron-oxide mats fill important gaps in the evolutionary history of Archaea.</title>
        <authorList>
            <person name="Jay Z.J."/>
            <person name="Beam J.P."/>
            <person name="Dlakic M."/>
            <person name="Rusch D.B."/>
            <person name="Kozubal M.A."/>
            <person name="Inskeep W.P."/>
        </authorList>
    </citation>
    <scope>NUCLEOTIDE SEQUENCE [LARGE SCALE GENOMIC DNA]</scope>
    <source>
        <strain evidence="7">OSP_D</strain>
    </source>
</reference>
<evidence type="ECO:0000313" key="8">
    <source>
        <dbReference type="Proteomes" id="UP000240322"/>
    </source>
</evidence>
<dbReference type="Pfam" id="PF14535">
    <property type="entry name" value="AMP-binding_C_2"/>
    <property type="match status" value="1"/>
</dbReference>
<dbReference type="GO" id="GO:0047475">
    <property type="term" value="F:phenylacetate-CoA ligase activity"/>
    <property type="evidence" value="ECO:0007669"/>
    <property type="project" value="InterPro"/>
</dbReference>
<dbReference type="PANTHER" id="PTHR43845:SF1">
    <property type="entry name" value="BLR5969 PROTEIN"/>
    <property type="match status" value="1"/>
</dbReference>
<dbReference type="GO" id="GO:0010124">
    <property type="term" value="P:phenylacetate catabolic process"/>
    <property type="evidence" value="ECO:0007669"/>
    <property type="project" value="InterPro"/>
</dbReference>
<sequence>MDQRFWDRHAETLPKEDIREIQLRRLREVVERVYTNVGFYNTKLKALGLHPSDISSLSDLVRLPFTTKADIRSNYPFGLLATPKNQVVEVHMSSGTTGVPTPNFLTLKDVDNWSEVSARSLTAAGLTREDVFQITPSLGLFTGGFGFFYGARRIGAFIVPTGAGNTKRQVEIMRELGTTSISAIASYLNRLTEVAHEMGVDPARDLGVRRAIIGSEPFSEEFRARMSKTWAMDIYDIPGMTETYGPGMGIDCYLHDGLHIWEDHYLIEVVDPKTGEPVTKSEERGELVVTTLTKDAMPLLRYRTGDITYLYDDGECECGRTHRRIGRISGRVDDMIKFRGVNFWPSYIESLILRHPDLSEEYVLEVTSQSGLDEMILKVESKRMLDPSERRRLENELKETINKHFYFTPTVMVVDPKTLPRVEVGKAKRFVDKRVR</sequence>
<protein>
    <submittedName>
        <fullName evidence="7">Phenylacetate--CoA ligase</fullName>
    </submittedName>
</protein>
<evidence type="ECO:0000256" key="4">
    <source>
        <dbReference type="ARBA" id="ARBA00022741"/>
    </source>
</evidence>
<dbReference type="InterPro" id="IPR042099">
    <property type="entry name" value="ANL_N_sf"/>
</dbReference>
<dbReference type="FunFam" id="3.40.50.12780:FF:000016">
    <property type="entry name" value="Phenylacetate-coenzyme A ligase"/>
    <property type="match status" value="1"/>
</dbReference>
<name>A0A2R6AUK6_9ARCH</name>
<evidence type="ECO:0000259" key="5">
    <source>
        <dbReference type="Pfam" id="PF00501"/>
    </source>
</evidence>
<dbReference type="Gene3D" id="3.40.50.12780">
    <property type="entry name" value="N-terminal domain of ligase-like"/>
    <property type="match status" value="1"/>
</dbReference>
<comment type="caution">
    <text evidence="7">The sequence shown here is derived from an EMBL/GenBank/DDBJ whole genome shotgun (WGS) entry which is preliminary data.</text>
</comment>
<organism evidence="7 8">
    <name type="scientific">Candidatus Marsarchaeota G2 archaeon OSP_D</name>
    <dbReference type="NCBI Taxonomy" id="1978157"/>
    <lineage>
        <taxon>Archaea</taxon>
        <taxon>Candidatus Marsarchaeota</taxon>
        <taxon>Candidatus Marsarchaeota group 2</taxon>
    </lineage>
</organism>
<dbReference type="InterPro" id="IPR000873">
    <property type="entry name" value="AMP-dep_synth/lig_dom"/>
</dbReference>
<feature type="domain" description="AMP-dependent synthetase/ligase" evidence="5">
    <location>
        <begin position="84"/>
        <end position="290"/>
    </location>
</feature>
<dbReference type="AlphaFoldDB" id="A0A2R6AUK6"/>
<dbReference type="InterPro" id="IPR045851">
    <property type="entry name" value="AMP-bd_C_sf"/>
</dbReference>
<dbReference type="InterPro" id="IPR028154">
    <property type="entry name" value="AMP-dep_Lig_C"/>
</dbReference>
<dbReference type="EMBL" id="NEXE01000075">
    <property type="protein sequence ID" value="PSN90066.1"/>
    <property type="molecule type" value="Genomic_DNA"/>
</dbReference>
<feature type="domain" description="AMP-dependent ligase C-terminal" evidence="6">
    <location>
        <begin position="340"/>
        <end position="434"/>
    </location>
</feature>
<evidence type="ECO:0000256" key="1">
    <source>
        <dbReference type="ARBA" id="ARBA00005211"/>
    </source>
</evidence>
<dbReference type="CDD" id="cd05913">
    <property type="entry name" value="PaaK"/>
    <property type="match status" value="1"/>
</dbReference>
<keyword evidence="3 7" id="KW-0436">Ligase</keyword>
<accession>A0A2R6AUK6</accession>
<dbReference type="GO" id="GO:0000166">
    <property type="term" value="F:nucleotide binding"/>
    <property type="evidence" value="ECO:0007669"/>
    <property type="project" value="UniProtKB-KW"/>
</dbReference>
<evidence type="ECO:0000313" key="7">
    <source>
        <dbReference type="EMBL" id="PSN90066.1"/>
    </source>
</evidence>
<dbReference type="PIRSF" id="PIRSF006444">
    <property type="entry name" value="PaaK"/>
    <property type="match status" value="1"/>
</dbReference>
<dbReference type="PANTHER" id="PTHR43845">
    <property type="entry name" value="BLR5969 PROTEIN"/>
    <property type="match status" value="1"/>
</dbReference>
<dbReference type="Proteomes" id="UP000240322">
    <property type="component" value="Unassembled WGS sequence"/>
</dbReference>
<proteinExistence type="predicted"/>